<comment type="caution">
    <text evidence="2">The sequence shown here is derived from an EMBL/GenBank/DDBJ whole genome shotgun (WGS) entry which is preliminary data.</text>
</comment>
<dbReference type="OrthoDB" id="6434609at2759"/>
<evidence type="ECO:0000313" key="3">
    <source>
        <dbReference type="Proteomes" id="UP000887013"/>
    </source>
</evidence>
<dbReference type="InterPro" id="IPR040676">
    <property type="entry name" value="DUF5641"/>
</dbReference>
<evidence type="ECO:0000313" key="2">
    <source>
        <dbReference type="EMBL" id="GFU17705.1"/>
    </source>
</evidence>
<keyword evidence="3" id="KW-1185">Reference proteome</keyword>
<dbReference type="EMBL" id="BMAW01030690">
    <property type="protein sequence ID" value="GFU17705.1"/>
    <property type="molecule type" value="Genomic_DNA"/>
</dbReference>
<reference evidence="2" key="1">
    <citation type="submission" date="2020-08" db="EMBL/GenBank/DDBJ databases">
        <title>Multicomponent nature underlies the extraordinary mechanical properties of spider dragline silk.</title>
        <authorList>
            <person name="Kono N."/>
            <person name="Nakamura H."/>
            <person name="Mori M."/>
            <person name="Yoshida Y."/>
            <person name="Ohtoshi R."/>
            <person name="Malay A.D."/>
            <person name="Moran D.A.P."/>
            <person name="Tomita M."/>
            <person name="Numata K."/>
            <person name="Arakawa K."/>
        </authorList>
    </citation>
    <scope>NUCLEOTIDE SEQUENCE</scope>
</reference>
<gene>
    <name evidence="2" type="primary">AVEN_65314_1</name>
    <name evidence="2" type="ORF">NPIL_383141</name>
</gene>
<dbReference type="Proteomes" id="UP000887013">
    <property type="component" value="Unassembled WGS sequence"/>
</dbReference>
<dbReference type="AlphaFoldDB" id="A0A8X6UCQ1"/>
<organism evidence="2 3">
    <name type="scientific">Nephila pilipes</name>
    <name type="common">Giant wood spider</name>
    <name type="synonym">Nephila maculata</name>
    <dbReference type="NCBI Taxonomy" id="299642"/>
    <lineage>
        <taxon>Eukaryota</taxon>
        <taxon>Metazoa</taxon>
        <taxon>Ecdysozoa</taxon>
        <taxon>Arthropoda</taxon>
        <taxon>Chelicerata</taxon>
        <taxon>Arachnida</taxon>
        <taxon>Araneae</taxon>
        <taxon>Araneomorphae</taxon>
        <taxon>Entelegynae</taxon>
        <taxon>Araneoidea</taxon>
        <taxon>Nephilidae</taxon>
        <taxon>Nephila</taxon>
    </lineage>
</organism>
<evidence type="ECO:0000259" key="1">
    <source>
        <dbReference type="Pfam" id="PF18701"/>
    </source>
</evidence>
<name>A0A8X6UCQ1_NEPPI</name>
<accession>A0A8X6UCQ1</accession>
<sequence length="111" mass="13425">MFLQEVKEARLPDLDLLDSKSLNKRYAYRQRLRQDLRKRFRSEYWDQFTQYEKQMRNSKPLEIEYVVLISSDNTKRLDWPLGKVIELFMSPDGKSDLSNLRPKTGKSYVQF</sequence>
<feature type="domain" description="DUF5641" evidence="1">
    <location>
        <begin position="24"/>
        <end position="105"/>
    </location>
</feature>
<protein>
    <submittedName>
        <fullName evidence="2">Integrase catalytic domain-containing protein</fullName>
    </submittedName>
</protein>
<dbReference type="Pfam" id="PF18701">
    <property type="entry name" value="DUF5641"/>
    <property type="match status" value="1"/>
</dbReference>
<proteinExistence type="predicted"/>